<sequence>MTVLLPKETEFPLIEMNNFYLKVLTLADAEVINNHFSDEHITKYLDIEPCKDIEQAVTIIQYHMEDAGCRWGIFTKEDDTFIGTCGFHYLRNSNNIFTAEIGFDLSRDQWGKGIMFEVLQQIIAFGFTQMGLDVIDATVEQANERSQKLMNKLGFQRASELRENLVYYYLSREKKRINKIR</sequence>
<evidence type="ECO:0000313" key="2">
    <source>
        <dbReference type="EMBL" id="MBD1370994.1"/>
    </source>
</evidence>
<dbReference type="InterPro" id="IPR051531">
    <property type="entry name" value="N-acetyltransferase"/>
</dbReference>
<evidence type="ECO:0000313" key="3">
    <source>
        <dbReference type="Proteomes" id="UP000661691"/>
    </source>
</evidence>
<dbReference type="GO" id="GO:0005737">
    <property type="term" value="C:cytoplasm"/>
    <property type="evidence" value="ECO:0007669"/>
    <property type="project" value="TreeGrafter"/>
</dbReference>
<dbReference type="GO" id="GO:0008999">
    <property type="term" value="F:protein-N-terminal-alanine acetyltransferase activity"/>
    <property type="evidence" value="ECO:0007669"/>
    <property type="project" value="TreeGrafter"/>
</dbReference>
<dbReference type="PROSITE" id="PS51186">
    <property type="entry name" value="GNAT"/>
    <property type="match status" value="1"/>
</dbReference>
<dbReference type="Pfam" id="PF13302">
    <property type="entry name" value="Acetyltransf_3"/>
    <property type="match status" value="1"/>
</dbReference>
<proteinExistence type="predicted"/>
<gene>
    <name evidence="2" type="ORF">IC620_01275</name>
</gene>
<dbReference type="SUPFAM" id="SSF55729">
    <property type="entry name" value="Acyl-CoA N-acyltransferases (Nat)"/>
    <property type="match status" value="1"/>
</dbReference>
<keyword evidence="3" id="KW-1185">Reference proteome</keyword>
<accession>A0A926RTC7</accession>
<reference evidence="2" key="1">
    <citation type="submission" date="2020-09" db="EMBL/GenBank/DDBJ databases">
        <title>A novel bacterium of genus Hazenella, isolated from South China Sea.</title>
        <authorList>
            <person name="Huang H."/>
            <person name="Mo K."/>
            <person name="Hu Y."/>
        </authorList>
    </citation>
    <scope>NUCLEOTIDE SEQUENCE</scope>
    <source>
        <strain evidence="2">IB182357</strain>
    </source>
</reference>
<dbReference type="Proteomes" id="UP000661691">
    <property type="component" value="Unassembled WGS sequence"/>
</dbReference>
<feature type="domain" description="N-acetyltransferase" evidence="1">
    <location>
        <begin position="31"/>
        <end position="173"/>
    </location>
</feature>
<evidence type="ECO:0000259" key="1">
    <source>
        <dbReference type="PROSITE" id="PS51186"/>
    </source>
</evidence>
<dbReference type="PANTHER" id="PTHR43792">
    <property type="entry name" value="GNAT FAMILY, PUTATIVE (AFU_ORTHOLOGUE AFUA_3G00765)-RELATED-RELATED"/>
    <property type="match status" value="1"/>
</dbReference>
<dbReference type="InterPro" id="IPR000182">
    <property type="entry name" value="GNAT_dom"/>
</dbReference>
<dbReference type="Gene3D" id="3.40.630.30">
    <property type="match status" value="1"/>
</dbReference>
<name>A0A926RTC7_9BACL</name>
<dbReference type="AlphaFoldDB" id="A0A926RTC7"/>
<comment type="caution">
    <text evidence="2">The sequence shown here is derived from an EMBL/GenBank/DDBJ whole genome shotgun (WGS) entry which is preliminary data.</text>
</comment>
<dbReference type="InterPro" id="IPR016181">
    <property type="entry name" value="Acyl_CoA_acyltransferase"/>
</dbReference>
<organism evidence="2 3">
    <name type="scientific">Polycladospora coralii</name>
    <dbReference type="NCBI Taxonomy" id="2771432"/>
    <lineage>
        <taxon>Bacteria</taxon>
        <taxon>Bacillati</taxon>
        <taxon>Bacillota</taxon>
        <taxon>Bacilli</taxon>
        <taxon>Bacillales</taxon>
        <taxon>Thermoactinomycetaceae</taxon>
        <taxon>Polycladospora</taxon>
    </lineage>
</organism>
<dbReference type="EMBL" id="JACXAH010000002">
    <property type="protein sequence ID" value="MBD1370994.1"/>
    <property type="molecule type" value="Genomic_DNA"/>
</dbReference>
<protein>
    <submittedName>
        <fullName evidence="2">GNAT family N-acetyltransferase</fullName>
    </submittedName>
</protein>
<dbReference type="PANTHER" id="PTHR43792:SF9">
    <property type="entry name" value="RIBOSOMAL-PROTEIN-ALANINE ACETYLTRANSFERASE"/>
    <property type="match status" value="1"/>
</dbReference>